<name>A0A6J4TPD7_9ACTN</name>
<feature type="compositionally biased region" description="Basic and acidic residues" evidence="1">
    <location>
        <begin position="37"/>
        <end position="47"/>
    </location>
</feature>
<gene>
    <name evidence="2" type="ORF">AVDCRST_MAG13-3832</name>
</gene>
<sequence length="182" mass="19995">GPTSPTGDPPGAPRRVHRLRARARAPQPARAPRHRCGRLDADADLPLRHARRPAPRDPRTGATAPGRGVHRPPARPARRALSGDAGAGLVRDDRAAGPPLPAHVQPAARHRRRAALARVPARRDHGLARAPGGRHAQPRPTRAGHRRPRRHPRPADGPRRDRRRRTHPPGLPRLPRHDPQHL</sequence>
<feature type="region of interest" description="Disordered" evidence="1">
    <location>
        <begin position="1"/>
        <end position="182"/>
    </location>
</feature>
<evidence type="ECO:0000256" key="1">
    <source>
        <dbReference type="SAM" id="MobiDB-lite"/>
    </source>
</evidence>
<feature type="compositionally biased region" description="Basic residues" evidence="1">
    <location>
        <begin position="68"/>
        <end position="78"/>
    </location>
</feature>
<protein>
    <submittedName>
        <fullName evidence="2">Transcriptional regulator, AcrR family</fullName>
    </submittedName>
</protein>
<proteinExistence type="predicted"/>
<feature type="compositionally biased region" description="Basic residues" evidence="1">
    <location>
        <begin position="142"/>
        <end position="152"/>
    </location>
</feature>
<reference evidence="2" key="1">
    <citation type="submission" date="2020-02" db="EMBL/GenBank/DDBJ databases">
        <authorList>
            <person name="Meier V. D."/>
        </authorList>
    </citation>
    <scope>NUCLEOTIDE SEQUENCE</scope>
    <source>
        <strain evidence="2">AVDCRST_MAG13</strain>
    </source>
</reference>
<dbReference type="EMBL" id="CADCVO010000592">
    <property type="protein sequence ID" value="CAA9527086.1"/>
    <property type="molecule type" value="Genomic_DNA"/>
</dbReference>
<organism evidence="2">
    <name type="scientific">uncultured Solirubrobacteraceae bacterium</name>
    <dbReference type="NCBI Taxonomy" id="1162706"/>
    <lineage>
        <taxon>Bacteria</taxon>
        <taxon>Bacillati</taxon>
        <taxon>Actinomycetota</taxon>
        <taxon>Thermoleophilia</taxon>
        <taxon>Solirubrobacterales</taxon>
        <taxon>Solirubrobacteraceae</taxon>
        <taxon>environmental samples</taxon>
    </lineage>
</organism>
<accession>A0A6J4TPD7</accession>
<feature type="compositionally biased region" description="Basic residues" evidence="1">
    <location>
        <begin position="14"/>
        <end position="23"/>
    </location>
</feature>
<dbReference type="AlphaFoldDB" id="A0A6J4TPD7"/>
<feature type="non-terminal residue" evidence="2">
    <location>
        <position position="182"/>
    </location>
</feature>
<feature type="non-terminal residue" evidence="2">
    <location>
        <position position="1"/>
    </location>
</feature>
<evidence type="ECO:0000313" key="2">
    <source>
        <dbReference type="EMBL" id="CAA9527086.1"/>
    </source>
</evidence>